<evidence type="ECO:0000313" key="1">
    <source>
        <dbReference type="EMBL" id="HAE48382.1"/>
    </source>
</evidence>
<dbReference type="AlphaFoldDB" id="A0A3B9IKI3"/>
<proteinExistence type="predicted"/>
<dbReference type="EMBL" id="DMAI01000211">
    <property type="protein sequence ID" value="HAE48382.1"/>
    <property type="molecule type" value="Genomic_DNA"/>
</dbReference>
<name>A0A3B9IKI3_9PROT</name>
<feature type="non-terminal residue" evidence="1">
    <location>
        <position position="50"/>
    </location>
</feature>
<evidence type="ECO:0000313" key="2">
    <source>
        <dbReference type="Proteomes" id="UP000257706"/>
    </source>
</evidence>
<organism evidence="1 2">
    <name type="scientific">Tistrella mobilis</name>
    <dbReference type="NCBI Taxonomy" id="171437"/>
    <lineage>
        <taxon>Bacteria</taxon>
        <taxon>Pseudomonadati</taxon>
        <taxon>Pseudomonadota</taxon>
        <taxon>Alphaproteobacteria</taxon>
        <taxon>Geminicoccales</taxon>
        <taxon>Geminicoccaceae</taxon>
        <taxon>Tistrella</taxon>
    </lineage>
</organism>
<accession>A0A3B9IKI3</accession>
<sequence length="50" mass="5108">AANVDAVAAASEELSRSISEIAGQVSQSSEIARQAVEDARQTTTTVSGML</sequence>
<feature type="non-terminal residue" evidence="1">
    <location>
        <position position="1"/>
    </location>
</feature>
<gene>
    <name evidence="1" type="ORF">DCK97_13265</name>
</gene>
<protein>
    <submittedName>
        <fullName evidence="1">Chemotaxis protein</fullName>
    </submittedName>
</protein>
<comment type="caution">
    <text evidence="1">The sequence shown here is derived from an EMBL/GenBank/DDBJ whole genome shotgun (WGS) entry which is preliminary data.</text>
</comment>
<reference evidence="1 2" key="1">
    <citation type="journal article" date="2018" name="Nat. Biotechnol.">
        <title>A standardized bacterial taxonomy based on genome phylogeny substantially revises the tree of life.</title>
        <authorList>
            <person name="Parks D.H."/>
            <person name="Chuvochina M."/>
            <person name="Waite D.W."/>
            <person name="Rinke C."/>
            <person name="Skarshewski A."/>
            <person name="Chaumeil P.A."/>
            <person name="Hugenholtz P."/>
        </authorList>
    </citation>
    <scope>NUCLEOTIDE SEQUENCE [LARGE SCALE GENOMIC DNA]</scope>
    <source>
        <strain evidence="1">UBA8739</strain>
    </source>
</reference>
<dbReference type="Proteomes" id="UP000257706">
    <property type="component" value="Unassembled WGS sequence"/>
</dbReference>